<dbReference type="OrthoDB" id="9815782at2"/>
<dbReference type="NCBIfam" id="TIGR02227">
    <property type="entry name" value="sigpep_I_bact"/>
    <property type="match status" value="1"/>
</dbReference>
<dbReference type="EC" id="3.4.21.89" evidence="4"/>
<feature type="transmembrane region" description="Helical" evidence="4">
    <location>
        <begin position="21"/>
        <end position="40"/>
    </location>
</feature>
<dbReference type="PRINTS" id="PR00727">
    <property type="entry name" value="LEADERPTASE"/>
</dbReference>
<dbReference type="GO" id="GO:0006465">
    <property type="term" value="P:signal peptide processing"/>
    <property type="evidence" value="ECO:0007669"/>
    <property type="project" value="InterPro"/>
</dbReference>
<dbReference type="InterPro" id="IPR000223">
    <property type="entry name" value="Pept_S26A_signal_pept_1"/>
</dbReference>
<dbReference type="PANTHER" id="PTHR43390">
    <property type="entry name" value="SIGNAL PEPTIDASE I"/>
    <property type="match status" value="1"/>
</dbReference>
<sequence length="223" mass="23189">MRDADGRGAGQRARRWTAGRAALVLLVVGLGTVVAGAVWFRAGYVVATQSADSMSPTYRQGERIAAERIDGDEVRAGDVVLFADPRWFPNGELAMKRVVGTGGDRVTCCAGGRVSVDGEPLSEPYVKDGDPVGGKGPSFDVTVPEGRLFLLGDHRANSYDSRFRLSDGRSGTVAADAVRGRLLDGGSTAEPLLPLATALLGAVLTLVGGVLGAVALIRRRAAG</sequence>
<evidence type="ECO:0000256" key="4">
    <source>
        <dbReference type="RuleBase" id="RU362042"/>
    </source>
</evidence>
<dbReference type="GO" id="GO:0004252">
    <property type="term" value="F:serine-type endopeptidase activity"/>
    <property type="evidence" value="ECO:0007669"/>
    <property type="project" value="InterPro"/>
</dbReference>
<dbReference type="Pfam" id="PF10502">
    <property type="entry name" value="Peptidase_S26"/>
    <property type="match status" value="1"/>
</dbReference>
<dbReference type="SUPFAM" id="SSF51306">
    <property type="entry name" value="LexA/Signal peptidase"/>
    <property type="match status" value="1"/>
</dbReference>
<feature type="active site" evidence="3">
    <location>
        <position position="96"/>
    </location>
</feature>
<comment type="similarity">
    <text evidence="2 4">Belongs to the peptidase S26 family.</text>
</comment>
<dbReference type="GO" id="GO:0005886">
    <property type="term" value="C:plasma membrane"/>
    <property type="evidence" value="ECO:0007669"/>
    <property type="project" value="UniProtKB-SubCell"/>
</dbReference>
<keyword evidence="4" id="KW-0812">Transmembrane</keyword>
<dbReference type="Gene3D" id="2.10.109.10">
    <property type="entry name" value="Umud Fragment, subunit A"/>
    <property type="match status" value="1"/>
</dbReference>
<keyword evidence="4" id="KW-0378">Hydrolase</keyword>
<comment type="catalytic activity">
    <reaction evidence="4">
        <text>Cleavage of hydrophobic, N-terminal signal or leader sequences from secreted and periplasmic proteins.</text>
        <dbReference type="EC" id="3.4.21.89"/>
    </reaction>
</comment>
<evidence type="ECO:0000259" key="5">
    <source>
        <dbReference type="Pfam" id="PF10502"/>
    </source>
</evidence>
<protein>
    <recommendedName>
        <fullName evidence="4">Signal peptidase I</fullName>
        <ecNumber evidence="4">3.4.21.89</ecNumber>
    </recommendedName>
</protein>
<dbReference type="AlphaFoldDB" id="A0A1I4FF30"/>
<comment type="caution">
    <text evidence="4">Lacks conserved residue(s) required for the propagation of feature annotation.</text>
</comment>
<evidence type="ECO:0000313" key="7">
    <source>
        <dbReference type="Proteomes" id="UP000198928"/>
    </source>
</evidence>
<keyword evidence="7" id="KW-1185">Reference proteome</keyword>
<comment type="subcellular location">
    <subcellularLocation>
        <location evidence="1">Cell membrane</location>
        <topology evidence="1">Single-pass type II membrane protein</topology>
    </subcellularLocation>
    <subcellularLocation>
        <location evidence="4">Membrane</location>
        <topology evidence="4">Single-pass type II membrane protein</topology>
    </subcellularLocation>
</comment>
<keyword evidence="4" id="KW-0472">Membrane</keyword>
<proteinExistence type="inferred from homology"/>
<dbReference type="InterPro" id="IPR036286">
    <property type="entry name" value="LexA/Signal_pep-like_sf"/>
</dbReference>
<dbReference type="EMBL" id="FOSG01000014">
    <property type="protein sequence ID" value="SFL16532.1"/>
    <property type="molecule type" value="Genomic_DNA"/>
</dbReference>
<keyword evidence="4" id="KW-1133">Transmembrane helix</keyword>
<evidence type="ECO:0000256" key="1">
    <source>
        <dbReference type="ARBA" id="ARBA00004401"/>
    </source>
</evidence>
<evidence type="ECO:0000256" key="2">
    <source>
        <dbReference type="ARBA" id="ARBA00009370"/>
    </source>
</evidence>
<dbReference type="InterPro" id="IPR019533">
    <property type="entry name" value="Peptidase_S26"/>
</dbReference>
<feature type="domain" description="Peptidase S26" evidence="5">
    <location>
        <begin position="32"/>
        <end position="181"/>
    </location>
</feature>
<organism evidence="6 7">
    <name type="scientific">Streptomyces pini</name>
    <dbReference type="NCBI Taxonomy" id="1520580"/>
    <lineage>
        <taxon>Bacteria</taxon>
        <taxon>Bacillati</taxon>
        <taxon>Actinomycetota</taxon>
        <taxon>Actinomycetes</taxon>
        <taxon>Kitasatosporales</taxon>
        <taxon>Streptomycetaceae</taxon>
        <taxon>Streptomyces</taxon>
    </lineage>
</organism>
<accession>A0A1I4FF30</accession>
<dbReference type="GO" id="GO:0009003">
    <property type="term" value="F:signal peptidase activity"/>
    <property type="evidence" value="ECO:0007669"/>
    <property type="project" value="UniProtKB-EC"/>
</dbReference>
<evidence type="ECO:0000256" key="3">
    <source>
        <dbReference type="PIRSR" id="PIRSR600223-1"/>
    </source>
</evidence>
<dbReference type="PANTHER" id="PTHR43390:SF1">
    <property type="entry name" value="CHLOROPLAST PROCESSING PEPTIDASE"/>
    <property type="match status" value="1"/>
</dbReference>
<gene>
    <name evidence="6" type="ORF">SAMN05192584_11417</name>
</gene>
<name>A0A1I4FF30_9ACTN</name>
<feature type="transmembrane region" description="Helical" evidence="4">
    <location>
        <begin position="192"/>
        <end position="217"/>
    </location>
</feature>
<dbReference type="CDD" id="cd06530">
    <property type="entry name" value="S26_SPase_I"/>
    <property type="match status" value="1"/>
</dbReference>
<keyword evidence="4" id="KW-0645">Protease</keyword>
<reference evidence="7" key="1">
    <citation type="submission" date="2016-10" db="EMBL/GenBank/DDBJ databases">
        <authorList>
            <person name="Varghese N."/>
            <person name="Submissions S."/>
        </authorList>
    </citation>
    <scope>NUCLEOTIDE SEQUENCE [LARGE SCALE GENOMIC DNA]</scope>
    <source>
        <strain evidence="7">PL19</strain>
    </source>
</reference>
<dbReference type="Proteomes" id="UP000198928">
    <property type="component" value="Unassembled WGS sequence"/>
</dbReference>
<dbReference type="RefSeq" id="WP_093850925.1">
    <property type="nucleotide sequence ID" value="NZ_FOSG01000014.1"/>
</dbReference>
<evidence type="ECO:0000313" key="6">
    <source>
        <dbReference type="EMBL" id="SFL16532.1"/>
    </source>
</evidence>
<feature type="active site" evidence="3">
    <location>
        <position position="53"/>
    </location>
</feature>